<dbReference type="OMA" id="WWSSTSI"/>
<organism evidence="3 4">
    <name type="scientific">Ceratopteris richardii</name>
    <name type="common">Triangle waterfern</name>
    <dbReference type="NCBI Taxonomy" id="49495"/>
    <lineage>
        <taxon>Eukaryota</taxon>
        <taxon>Viridiplantae</taxon>
        <taxon>Streptophyta</taxon>
        <taxon>Embryophyta</taxon>
        <taxon>Tracheophyta</taxon>
        <taxon>Polypodiopsida</taxon>
        <taxon>Polypodiidae</taxon>
        <taxon>Polypodiales</taxon>
        <taxon>Pteridineae</taxon>
        <taxon>Pteridaceae</taxon>
        <taxon>Parkerioideae</taxon>
        <taxon>Ceratopteris</taxon>
    </lineage>
</organism>
<evidence type="ECO:0000256" key="1">
    <source>
        <dbReference type="SAM" id="MobiDB-lite"/>
    </source>
</evidence>
<reference evidence="3" key="1">
    <citation type="submission" date="2021-08" db="EMBL/GenBank/DDBJ databases">
        <title>WGS assembly of Ceratopteris richardii.</title>
        <authorList>
            <person name="Marchant D.B."/>
            <person name="Chen G."/>
            <person name="Jenkins J."/>
            <person name="Shu S."/>
            <person name="Leebens-Mack J."/>
            <person name="Grimwood J."/>
            <person name="Schmutz J."/>
            <person name="Soltis P."/>
            <person name="Soltis D."/>
            <person name="Chen Z.-H."/>
        </authorList>
    </citation>
    <scope>NUCLEOTIDE SEQUENCE</scope>
    <source>
        <strain evidence="3">Whitten #5841</strain>
        <tissue evidence="3">Leaf</tissue>
    </source>
</reference>
<feature type="compositionally biased region" description="Basic and acidic residues" evidence="1">
    <location>
        <begin position="286"/>
        <end position="345"/>
    </location>
</feature>
<dbReference type="AlphaFoldDB" id="A0A8T2QWB2"/>
<dbReference type="InterPro" id="IPR006121">
    <property type="entry name" value="HMA_dom"/>
</dbReference>
<name>A0A8T2QWB2_CERRI</name>
<dbReference type="PANTHER" id="PTHR47066:SF1">
    <property type="entry name" value="HEAVY METAL-ASSOCIATED ISOPRENYLATED PLANT PROTEIN 9"/>
    <property type="match status" value="1"/>
</dbReference>
<feature type="domain" description="HMA" evidence="2">
    <location>
        <begin position="115"/>
        <end position="179"/>
    </location>
</feature>
<dbReference type="InterPro" id="IPR036163">
    <property type="entry name" value="HMA_dom_sf"/>
</dbReference>
<protein>
    <recommendedName>
        <fullName evidence="2">HMA domain-containing protein</fullName>
    </recommendedName>
</protein>
<gene>
    <name evidence="3" type="ORF">KP509_32G067500</name>
</gene>
<dbReference type="PANTHER" id="PTHR47066">
    <property type="entry name" value="HEAVY METAL-ASSOCIATED ISOPRENYLATED PLANT PROTEIN 9"/>
    <property type="match status" value="1"/>
</dbReference>
<proteinExistence type="predicted"/>
<evidence type="ECO:0000259" key="2">
    <source>
        <dbReference type="PROSITE" id="PS50846"/>
    </source>
</evidence>
<dbReference type="EMBL" id="CM035437">
    <property type="protein sequence ID" value="KAH7287642.1"/>
    <property type="molecule type" value="Genomic_DNA"/>
</dbReference>
<dbReference type="Proteomes" id="UP000825935">
    <property type="component" value="Chromosome 32"/>
</dbReference>
<dbReference type="CDD" id="cd00371">
    <property type="entry name" value="HMA"/>
    <property type="match status" value="2"/>
</dbReference>
<dbReference type="Gene3D" id="3.30.70.100">
    <property type="match status" value="2"/>
</dbReference>
<sequence length="391" mass="43814">MGQGQAELKSEKKVILRVDMDCQACKQKVRKVLKHFPGVENIELDMDEQKVTVKGDVDPWRVYEALKKKCGKRTTLIYPHYTKEEEMKAKEDFIINSVNNIVDSITDLLTPKPPDTTVELKVRMHCGACAKKVKKTLLKVDGVMEVEGEMENDKVVVRGRALNVETLCERVRQSGKACEVVSVKMEQKPQKKDEKEKSGKERKDGKMEKPGKQEEKGEKDGKKEENGKAVGKKEENGEKGGKKEEKGGKAGKKEENGVKGSKDEGKGKKTEETKKEGKSSKQKGQKKGEIKENDKNEGNGAKEDREEKAEGKNKQNKQDEKTGVKDGDVKDDAEGQEEKHEETKPADGSGQERVMEPVIKQFVYMPHPSVSEYAYAPQIFSDENPNACSLM</sequence>
<keyword evidence="4" id="KW-1185">Reference proteome</keyword>
<evidence type="ECO:0000313" key="4">
    <source>
        <dbReference type="Proteomes" id="UP000825935"/>
    </source>
</evidence>
<dbReference type="PROSITE" id="PS50846">
    <property type="entry name" value="HMA_2"/>
    <property type="match status" value="2"/>
</dbReference>
<dbReference type="Pfam" id="PF00403">
    <property type="entry name" value="HMA"/>
    <property type="match status" value="2"/>
</dbReference>
<dbReference type="OrthoDB" id="773760at2759"/>
<feature type="region of interest" description="Disordered" evidence="1">
    <location>
        <begin position="182"/>
        <end position="355"/>
    </location>
</feature>
<dbReference type="EMBL" id="CM035437">
    <property type="protein sequence ID" value="KAH7287643.1"/>
    <property type="molecule type" value="Genomic_DNA"/>
</dbReference>
<feature type="compositionally biased region" description="Basic and acidic residues" evidence="1">
    <location>
        <begin position="185"/>
        <end position="279"/>
    </location>
</feature>
<dbReference type="GO" id="GO:0046872">
    <property type="term" value="F:metal ion binding"/>
    <property type="evidence" value="ECO:0007669"/>
    <property type="project" value="InterPro"/>
</dbReference>
<feature type="domain" description="HMA" evidence="2">
    <location>
        <begin position="11"/>
        <end position="78"/>
    </location>
</feature>
<evidence type="ECO:0000313" key="3">
    <source>
        <dbReference type="EMBL" id="KAH7287643.1"/>
    </source>
</evidence>
<dbReference type="InterPro" id="IPR044258">
    <property type="entry name" value="HIPP09-like"/>
</dbReference>
<accession>A0A8T2QWB2</accession>
<comment type="caution">
    <text evidence="3">The sequence shown here is derived from an EMBL/GenBank/DDBJ whole genome shotgun (WGS) entry which is preliminary data.</text>
</comment>
<dbReference type="SUPFAM" id="SSF55008">
    <property type="entry name" value="HMA, heavy metal-associated domain"/>
    <property type="match status" value="2"/>
</dbReference>